<dbReference type="InterPro" id="IPR052171">
    <property type="entry name" value="NHEJ_LigD"/>
</dbReference>
<keyword evidence="8" id="KW-0547">Nucleotide-binding</keyword>
<dbReference type="NCBIfam" id="TIGR02778">
    <property type="entry name" value="ligD_pol"/>
    <property type="match status" value="1"/>
</dbReference>
<evidence type="ECO:0000256" key="8">
    <source>
        <dbReference type="ARBA" id="ARBA00022741"/>
    </source>
</evidence>
<feature type="domain" description="ATP-dependent DNA ligase family profile" evidence="23">
    <location>
        <begin position="305"/>
        <end position="460"/>
    </location>
</feature>
<evidence type="ECO:0000256" key="15">
    <source>
        <dbReference type="ARBA" id="ARBA00023172"/>
    </source>
</evidence>
<evidence type="ECO:0000256" key="14">
    <source>
        <dbReference type="ARBA" id="ARBA00023125"/>
    </source>
</evidence>
<dbReference type="EMBL" id="MKZS01000001">
    <property type="protein sequence ID" value="OLT60392.1"/>
    <property type="molecule type" value="Genomic_DNA"/>
</dbReference>
<dbReference type="InterPro" id="IPR012310">
    <property type="entry name" value="DNA_ligase_ATP-dep_cent"/>
</dbReference>
<evidence type="ECO:0000256" key="20">
    <source>
        <dbReference type="ARBA" id="ARBA00034003"/>
    </source>
</evidence>
<name>A0A1U7N364_9CYAN</name>
<dbReference type="SUPFAM" id="SSF50249">
    <property type="entry name" value="Nucleic acid-binding proteins"/>
    <property type="match status" value="1"/>
</dbReference>
<evidence type="ECO:0000313" key="24">
    <source>
        <dbReference type="EMBL" id="OLT60392.1"/>
    </source>
</evidence>
<evidence type="ECO:0000313" key="25">
    <source>
        <dbReference type="Proteomes" id="UP000186657"/>
    </source>
</evidence>
<dbReference type="NCBIfam" id="TIGR02777">
    <property type="entry name" value="LigD_PE_dom"/>
    <property type="match status" value="1"/>
</dbReference>
<dbReference type="Pfam" id="PF01068">
    <property type="entry name" value="DNA_ligase_A_M"/>
    <property type="match status" value="1"/>
</dbReference>
<dbReference type="GO" id="GO:0006281">
    <property type="term" value="P:DNA repair"/>
    <property type="evidence" value="ECO:0007669"/>
    <property type="project" value="UniProtKB-KW"/>
</dbReference>
<keyword evidence="14" id="KW-0238">DNA-binding</keyword>
<dbReference type="EC" id="6.5.1.1" evidence="2"/>
<evidence type="ECO:0000256" key="6">
    <source>
        <dbReference type="ARBA" id="ARBA00022722"/>
    </source>
</evidence>
<keyword evidence="3 24" id="KW-0436">Ligase</keyword>
<organism evidence="24 25">
    <name type="scientific">Moorena bouillonii PNG</name>
    <dbReference type="NCBI Taxonomy" id="568701"/>
    <lineage>
        <taxon>Bacteria</taxon>
        <taxon>Bacillati</taxon>
        <taxon>Cyanobacteriota</taxon>
        <taxon>Cyanophyceae</taxon>
        <taxon>Coleofasciculales</taxon>
        <taxon>Coleofasciculaceae</taxon>
        <taxon>Moorena</taxon>
    </lineage>
</organism>
<evidence type="ECO:0000256" key="21">
    <source>
        <dbReference type="ARBA" id="ARBA00049981"/>
    </source>
</evidence>
<dbReference type="Gene3D" id="2.40.50.140">
    <property type="entry name" value="Nucleic acid-binding proteins"/>
    <property type="match status" value="1"/>
</dbReference>
<dbReference type="GO" id="GO:0006310">
    <property type="term" value="P:DNA recombination"/>
    <property type="evidence" value="ECO:0007669"/>
    <property type="project" value="UniProtKB-KW"/>
</dbReference>
<evidence type="ECO:0000256" key="13">
    <source>
        <dbReference type="ARBA" id="ARBA00022932"/>
    </source>
</evidence>
<dbReference type="RefSeq" id="WP_075900587.1">
    <property type="nucleotide sequence ID" value="NZ_MKZS01000001.1"/>
</dbReference>
<dbReference type="Pfam" id="PF21686">
    <property type="entry name" value="LigD_Prim-Pol"/>
    <property type="match status" value="1"/>
</dbReference>
<dbReference type="InterPro" id="IPR014143">
    <property type="entry name" value="NHEJ_ligase_prk"/>
</dbReference>
<comment type="catalytic activity">
    <reaction evidence="20">
        <text>ATP + (deoxyribonucleotide)n-3'-hydroxyl + 5'-phospho-(deoxyribonucleotide)m = (deoxyribonucleotide)n+m + AMP + diphosphate.</text>
        <dbReference type="EC" id="6.5.1.1"/>
    </reaction>
</comment>
<evidence type="ECO:0000256" key="3">
    <source>
        <dbReference type="ARBA" id="ARBA00022598"/>
    </source>
</evidence>
<evidence type="ECO:0000256" key="16">
    <source>
        <dbReference type="ARBA" id="ARBA00023204"/>
    </source>
</evidence>
<dbReference type="InterPro" id="IPR012340">
    <property type="entry name" value="NA-bd_OB-fold"/>
</dbReference>
<dbReference type="InterPro" id="IPR014144">
    <property type="entry name" value="LigD_PE_domain"/>
</dbReference>
<dbReference type="AlphaFoldDB" id="A0A1U7N364"/>
<proteinExistence type="inferred from homology"/>
<dbReference type="GO" id="GO:0004527">
    <property type="term" value="F:exonuclease activity"/>
    <property type="evidence" value="ECO:0007669"/>
    <property type="project" value="UniProtKB-KW"/>
</dbReference>
<evidence type="ECO:0000256" key="2">
    <source>
        <dbReference type="ARBA" id="ARBA00012727"/>
    </source>
</evidence>
<reference evidence="24 25" key="1">
    <citation type="submission" date="2016-10" db="EMBL/GenBank/DDBJ databases">
        <title>Comparative genomics uncovers the prolific and rare metabolic potential of the cyanobacterial genus Moorea.</title>
        <authorList>
            <person name="Leao T."/>
            <person name="Castelao G."/>
            <person name="Korobeynikov A."/>
            <person name="Monroe E.A."/>
            <person name="Podell S."/>
            <person name="Glukhov E."/>
            <person name="Allen E."/>
            <person name="Gerwick W.H."/>
            <person name="Gerwick L."/>
        </authorList>
    </citation>
    <scope>NUCLEOTIDE SEQUENCE [LARGE SCALE GENOMIC DNA]</scope>
    <source>
        <strain evidence="24 25">PNG5-198</strain>
    </source>
</reference>
<dbReference type="Proteomes" id="UP000186657">
    <property type="component" value="Unassembled WGS sequence"/>
</dbReference>
<dbReference type="CDD" id="cd04862">
    <property type="entry name" value="PaeLigD_Pol_like"/>
    <property type="match status" value="1"/>
</dbReference>
<comment type="caution">
    <text evidence="24">The sequence shown here is derived from an EMBL/GenBank/DDBJ whole genome shotgun (WGS) entry which is preliminary data.</text>
</comment>
<keyword evidence="4" id="KW-0808">Transferase</keyword>
<dbReference type="GO" id="GO:0003910">
    <property type="term" value="F:DNA ligase (ATP) activity"/>
    <property type="evidence" value="ECO:0007669"/>
    <property type="project" value="UniProtKB-EC"/>
</dbReference>
<keyword evidence="13" id="KW-0239">DNA-directed DNA polymerase</keyword>
<keyword evidence="15" id="KW-0233">DNA recombination</keyword>
<dbReference type="Gene3D" id="3.90.920.10">
    <property type="entry name" value="DNA primase, PRIM domain"/>
    <property type="match status" value="1"/>
</dbReference>
<keyword evidence="5" id="KW-0548">Nucleotidyltransferase</keyword>
<dbReference type="InterPro" id="IPR033651">
    <property type="entry name" value="PaeLigD_Pol-like"/>
</dbReference>
<comment type="cofactor">
    <cofactor evidence="1">
        <name>Mn(2+)</name>
        <dbReference type="ChEBI" id="CHEBI:29035"/>
    </cofactor>
</comment>
<comment type="similarity">
    <text evidence="21">In the C-terminal section; belongs to the ATP-dependent DNA ligase family.</text>
</comment>
<gene>
    <name evidence="24" type="ORF">BJP37_16550</name>
</gene>
<keyword evidence="16" id="KW-0234">DNA repair</keyword>
<dbReference type="GO" id="GO:0003677">
    <property type="term" value="F:DNA binding"/>
    <property type="evidence" value="ECO:0007669"/>
    <property type="project" value="UniProtKB-KW"/>
</dbReference>
<keyword evidence="17" id="KW-0464">Manganese</keyword>
<dbReference type="PANTHER" id="PTHR42705:SF2">
    <property type="entry name" value="BIFUNCTIONAL NON-HOMOLOGOUS END JOINING PROTEIN LIGD"/>
    <property type="match status" value="1"/>
</dbReference>
<accession>A0A1U7N364</accession>
<dbReference type="NCBIfam" id="TIGR02779">
    <property type="entry name" value="NHEJ_ligase_lig"/>
    <property type="match status" value="1"/>
</dbReference>
<dbReference type="SUPFAM" id="SSF56091">
    <property type="entry name" value="DNA ligase/mRNA capping enzyme, catalytic domain"/>
    <property type="match status" value="1"/>
</dbReference>
<dbReference type="CDD" id="cd07906">
    <property type="entry name" value="Adenylation_DNA_ligase_LigD_LigC"/>
    <property type="match status" value="1"/>
</dbReference>
<keyword evidence="9" id="KW-0227">DNA damage</keyword>
<dbReference type="InterPro" id="IPR014145">
    <property type="entry name" value="LigD_pol_dom"/>
</dbReference>
<evidence type="ECO:0000256" key="10">
    <source>
        <dbReference type="ARBA" id="ARBA00022801"/>
    </source>
</evidence>
<dbReference type="GO" id="GO:0003887">
    <property type="term" value="F:DNA-directed DNA polymerase activity"/>
    <property type="evidence" value="ECO:0007669"/>
    <property type="project" value="UniProtKB-KW"/>
</dbReference>
<evidence type="ECO:0000256" key="19">
    <source>
        <dbReference type="ARBA" id="ARBA00029943"/>
    </source>
</evidence>
<dbReference type="Pfam" id="PF13298">
    <property type="entry name" value="LigD_N"/>
    <property type="match status" value="1"/>
</dbReference>
<evidence type="ECO:0000259" key="23">
    <source>
        <dbReference type="PROSITE" id="PS50160"/>
    </source>
</evidence>
<sequence length="809" mass="89755">MAKALRDYRNKRDFSKTNEPVGIEGVEDGNRFVVHKHSATADHYDLRLQVGDVLKCWAVPKGPSLDPDVKHLAVETEDHPIDYADFEGVIPKGQYGAGPMIVWDAGTWAPMDDIETSFKKGQFKFRLVGEKLQGGWMLARLKPRPKERQPNWLLFKERDFAADPETDILETRPESVKSGRVIEDFLISDEPKPTRPLRPGALKGAKKTPFPDRIEPQLASRVEVPARDDKWLHEIKFDGYRTMAHIRDGDARLLTRAGLDWTHRFGDLGQHLSKLPCRDAVIDGEIVVLDEKGVSRFDMLKTALSEGPETALVYFAFDLLHLNGWDLRNVPLDKRKDQLQRLLQGGAGEQAAIHFSDHVIGNGDAFFDRACEMGLEGVISKPVVSTYQSGRSKVWTKAKALLTGHFPIVGYTTSHAAEGLAALAAGEWTEEGLVYRGKIGTGFNAKEAGMLLTRLEQLEDPEARLEDMPKVVVPVRPALSATVYYTGRTKTDALRHAVYKGLRETQSSTTVSAPRTRLVSDADLASVWVTNPSRRLFGKNGPTKLELAVYYAQVGDFMLPHILNRPVTLVRCPTGKQEDCFYQRHAFTGMPDTVSTFSQKSKDGEAKSYLYLDNVKGYLALAQFGVVEFHSWGALRKPIDKPDRIIFDLDPGEGVAWREIVEAAVQVREVLAGLGLVPFVKTSGGKGVHVVVPIEPKKTWKTVHAMTGKIAEAIAATAPEVFITTMSKKQRGGRIFIDFHRNYQGATAVAPYSLRARPGLPVSTPLHWDDLESVDAPQEFNYSSVPGLLEGTGDAWAEIDQAAKPLPTL</sequence>
<dbReference type="Gene3D" id="3.30.470.30">
    <property type="entry name" value="DNA ligase/mRNA capping enzyme"/>
    <property type="match status" value="1"/>
</dbReference>
<evidence type="ECO:0000256" key="5">
    <source>
        <dbReference type="ARBA" id="ARBA00022695"/>
    </source>
</evidence>
<keyword evidence="10" id="KW-0378">Hydrolase</keyword>
<dbReference type="PROSITE" id="PS50160">
    <property type="entry name" value="DNA_LIGASE_A3"/>
    <property type="match status" value="1"/>
</dbReference>
<keyword evidence="25" id="KW-1185">Reference proteome</keyword>
<keyword evidence="6" id="KW-0540">Nuclease</keyword>
<evidence type="ECO:0000256" key="9">
    <source>
        <dbReference type="ARBA" id="ARBA00022763"/>
    </source>
</evidence>
<evidence type="ECO:0000256" key="11">
    <source>
        <dbReference type="ARBA" id="ARBA00022839"/>
    </source>
</evidence>
<dbReference type="InterPro" id="IPR012309">
    <property type="entry name" value="DNA_ligase_ATP-dep_C"/>
</dbReference>
<dbReference type="GO" id="GO:0005524">
    <property type="term" value="F:ATP binding"/>
    <property type="evidence" value="ECO:0007669"/>
    <property type="project" value="UniProtKB-KW"/>
</dbReference>
<dbReference type="Pfam" id="PF04679">
    <property type="entry name" value="DNA_ligase_A_C"/>
    <property type="match status" value="1"/>
</dbReference>
<keyword evidence="11" id="KW-0269">Exonuclease</keyword>
<dbReference type="InterPro" id="IPR014146">
    <property type="entry name" value="LigD_ligase_dom"/>
</dbReference>
<keyword evidence="18" id="KW-0511">Multifunctional enzyme</keyword>
<dbReference type="NCBIfam" id="TIGR02776">
    <property type="entry name" value="NHEJ_ligase_prk"/>
    <property type="match status" value="1"/>
</dbReference>
<dbReference type="PANTHER" id="PTHR42705">
    <property type="entry name" value="BIFUNCTIONAL NON-HOMOLOGOUS END JOINING PROTEIN LIGD"/>
    <property type="match status" value="1"/>
</dbReference>
<dbReference type="GO" id="GO:0046872">
    <property type="term" value="F:metal ion binding"/>
    <property type="evidence" value="ECO:0007669"/>
    <property type="project" value="UniProtKB-KW"/>
</dbReference>
<evidence type="ECO:0000256" key="22">
    <source>
        <dbReference type="ARBA" id="ARBA00049990"/>
    </source>
</evidence>
<evidence type="ECO:0000256" key="12">
    <source>
        <dbReference type="ARBA" id="ARBA00022840"/>
    </source>
</evidence>
<keyword evidence="7" id="KW-0479">Metal-binding</keyword>
<comment type="similarity">
    <text evidence="22">In the N-terminal section; belongs to the LigD polymerase family.</text>
</comment>
<evidence type="ECO:0000256" key="4">
    <source>
        <dbReference type="ARBA" id="ARBA00022679"/>
    </source>
</evidence>
<keyword evidence="12" id="KW-0067">ATP-binding</keyword>
<evidence type="ECO:0000256" key="18">
    <source>
        <dbReference type="ARBA" id="ARBA00023268"/>
    </source>
</evidence>
<protein>
    <recommendedName>
        <fullName evidence="2">DNA ligase (ATP)</fullName>
        <ecNumber evidence="2">6.5.1.1</ecNumber>
    </recommendedName>
    <alternativeName>
        <fullName evidence="19">NHEJ DNA polymerase</fullName>
    </alternativeName>
</protein>
<dbReference type="Gene3D" id="3.30.1490.70">
    <property type="match status" value="1"/>
</dbReference>
<evidence type="ECO:0000256" key="17">
    <source>
        <dbReference type="ARBA" id="ARBA00023211"/>
    </source>
</evidence>
<evidence type="ECO:0000256" key="1">
    <source>
        <dbReference type="ARBA" id="ARBA00001936"/>
    </source>
</evidence>
<evidence type="ECO:0000256" key="7">
    <source>
        <dbReference type="ARBA" id="ARBA00022723"/>
    </source>
</evidence>